<dbReference type="AlphaFoldDB" id="A0A844FIX6"/>
<keyword evidence="2" id="KW-0285">Flavoprotein</keyword>
<dbReference type="InterPro" id="IPR001155">
    <property type="entry name" value="OxRdtase_FMN_N"/>
</dbReference>
<dbReference type="Proteomes" id="UP000462760">
    <property type="component" value="Unassembled WGS sequence"/>
</dbReference>
<dbReference type="GO" id="GO:0050661">
    <property type="term" value="F:NADP binding"/>
    <property type="evidence" value="ECO:0007669"/>
    <property type="project" value="InterPro"/>
</dbReference>
<protein>
    <submittedName>
        <fullName evidence="7">NADPH dehydrogenase NamA</fullName>
        <ecNumber evidence="7">1.6.99.1</ecNumber>
    </submittedName>
</protein>
<keyword evidence="5 7" id="KW-0560">Oxidoreductase</keyword>
<name>A0A844FIX6_9FIRM</name>
<accession>A0A844FIX6</accession>
<evidence type="ECO:0000313" key="7">
    <source>
        <dbReference type="EMBL" id="MSS44037.1"/>
    </source>
</evidence>
<evidence type="ECO:0000256" key="3">
    <source>
        <dbReference type="ARBA" id="ARBA00022643"/>
    </source>
</evidence>
<dbReference type="EMBL" id="VULR01000015">
    <property type="protein sequence ID" value="MSS44037.1"/>
    <property type="molecule type" value="Genomic_DNA"/>
</dbReference>
<dbReference type="InterPro" id="IPR013785">
    <property type="entry name" value="Aldolase_TIM"/>
</dbReference>
<evidence type="ECO:0000256" key="4">
    <source>
        <dbReference type="ARBA" id="ARBA00022857"/>
    </source>
</evidence>
<dbReference type="OrthoDB" id="9772736at2"/>
<comment type="cofactor">
    <cofactor evidence="1">
        <name>FMN</name>
        <dbReference type="ChEBI" id="CHEBI:58210"/>
    </cofactor>
</comment>
<dbReference type="CDD" id="cd02932">
    <property type="entry name" value="OYE_YqiM_FMN"/>
    <property type="match status" value="1"/>
</dbReference>
<keyword evidence="3" id="KW-0288">FMN</keyword>
<dbReference type="PANTHER" id="PTHR43303:SF4">
    <property type="entry name" value="NADPH DEHYDROGENASE C23G7.10C-RELATED"/>
    <property type="match status" value="1"/>
</dbReference>
<gene>
    <name evidence="7" type="primary">namA</name>
    <name evidence="7" type="ORF">FYJ27_09915</name>
</gene>
<evidence type="ECO:0000256" key="2">
    <source>
        <dbReference type="ARBA" id="ARBA00022630"/>
    </source>
</evidence>
<dbReference type="GO" id="GO:0010181">
    <property type="term" value="F:FMN binding"/>
    <property type="evidence" value="ECO:0007669"/>
    <property type="project" value="InterPro"/>
</dbReference>
<dbReference type="NCBIfam" id="NF010047">
    <property type="entry name" value="PRK13523.1"/>
    <property type="match status" value="1"/>
</dbReference>
<dbReference type="SUPFAM" id="SSF51395">
    <property type="entry name" value="FMN-linked oxidoreductases"/>
    <property type="match status" value="1"/>
</dbReference>
<dbReference type="Pfam" id="PF00724">
    <property type="entry name" value="Oxidored_FMN"/>
    <property type="match status" value="1"/>
</dbReference>
<comment type="caution">
    <text evidence="7">The sequence shown here is derived from an EMBL/GenBank/DDBJ whole genome shotgun (WGS) entry which is preliminary data.</text>
</comment>
<dbReference type="EC" id="1.6.99.1" evidence="7"/>
<evidence type="ECO:0000256" key="1">
    <source>
        <dbReference type="ARBA" id="ARBA00001917"/>
    </source>
</evidence>
<keyword evidence="4" id="KW-0521">NADP</keyword>
<evidence type="ECO:0000256" key="5">
    <source>
        <dbReference type="ARBA" id="ARBA00023002"/>
    </source>
</evidence>
<evidence type="ECO:0000313" key="8">
    <source>
        <dbReference type="Proteomes" id="UP000462760"/>
    </source>
</evidence>
<evidence type="ECO:0000259" key="6">
    <source>
        <dbReference type="Pfam" id="PF00724"/>
    </source>
</evidence>
<dbReference type="InterPro" id="IPR044152">
    <property type="entry name" value="YqjM-like"/>
</dbReference>
<dbReference type="Gene3D" id="3.20.20.70">
    <property type="entry name" value="Aldolase class I"/>
    <property type="match status" value="1"/>
</dbReference>
<organism evidence="7 8">
    <name type="scientific">Anaerosalibacter bizertensis</name>
    <dbReference type="NCBI Taxonomy" id="932217"/>
    <lineage>
        <taxon>Bacteria</taxon>
        <taxon>Bacillati</taxon>
        <taxon>Bacillota</taxon>
        <taxon>Tissierellia</taxon>
        <taxon>Tissierellales</taxon>
        <taxon>Sporanaerobacteraceae</taxon>
        <taxon>Anaerosalibacter</taxon>
    </lineage>
</organism>
<sequence>MSKLFSSAKIKNLELKNRIVMAPMCMVASDDKGYVKDWHEIHYGSRAIGGTGLIILEATAVESRGRIKNGDLGIWDDSHIEGLSRIVKTSKAFGAKVGIQLAHAGRKCEIKSEKIIAPSPIAFDGSYSTPEEMTKDDIKVVINAFKEGARRANEAGFDTIEIHGAHGYLINEFLSPLTNKRKDDYGGSLENRTRFLREIIQEINTVWPEDKPIILRVSGEEYVNDGNHPEDLVDIINLVKDEGIDIINVSSGAVVHANIDAYPGYQVPFAETIKKGTGLPVIAGGLITEPEMAEEILKNNRADFIFLGRELLRNPYWPLEAANKLKEDIEWPHSYRRSKI</sequence>
<reference evidence="7 8" key="1">
    <citation type="submission" date="2019-08" db="EMBL/GenBank/DDBJ databases">
        <title>In-depth cultivation of the pig gut microbiome towards novel bacterial diversity and tailored functional studies.</title>
        <authorList>
            <person name="Wylensek D."/>
            <person name="Hitch T.C.A."/>
            <person name="Clavel T."/>
        </authorList>
    </citation>
    <scope>NUCLEOTIDE SEQUENCE [LARGE SCALE GENOMIC DNA]</scope>
    <source>
        <strain evidence="7 8">Med78-601-WT-4W-RMD-3</strain>
    </source>
</reference>
<dbReference type="PANTHER" id="PTHR43303">
    <property type="entry name" value="NADPH DEHYDROGENASE C23G7.10C-RELATED"/>
    <property type="match status" value="1"/>
</dbReference>
<dbReference type="GO" id="GO:0003959">
    <property type="term" value="F:NADPH dehydrogenase activity"/>
    <property type="evidence" value="ECO:0007669"/>
    <property type="project" value="UniProtKB-EC"/>
</dbReference>
<dbReference type="RefSeq" id="WP_154484712.1">
    <property type="nucleotide sequence ID" value="NZ_VULR01000015.1"/>
</dbReference>
<feature type="domain" description="NADH:flavin oxidoreductase/NADH oxidase N-terminal" evidence="6">
    <location>
        <begin position="3"/>
        <end position="326"/>
    </location>
</feature>
<proteinExistence type="predicted"/>